<dbReference type="OrthoDB" id="128708at2"/>
<dbReference type="Gene3D" id="3.40.50.300">
    <property type="entry name" value="P-loop containing nucleotide triphosphate hydrolases"/>
    <property type="match status" value="1"/>
</dbReference>
<dbReference type="Proteomes" id="UP000186218">
    <property type="component" value="Unassembled WGS sequence"/>
</dbReference>
<dbReference type="PANTHER" id="PTHR13696:SF52">
    <property type="entry name" value="PARA FAMILY PROTEIN CT_582"/>
    <property type="match status" value="1"/>
</dbReference>
<keyword evidence="3" id="KW-1185">Reference proteome</keyword>
<dbReference type="AlphaFoldDB" id="A0A1N7HF51"/>
<reference evidence="2 3" key="1">
    <citation type="submission" date="2017-01" db="EMBL/GenBank/DDBJ databases">
        <authorList>
            <person name="Mah S.A."/>
            <person name="Swanson W.J."/>
            <person name="Moy G.W."/>
            <person name="Vacquier V.D."/>
        </authorList>
    </citation>
    <scope>NUCLEOTIDE SEQUENCE [LARGE SCALE GENOMIC DNA]</scope>
    <source>
        <strain evidence="2 3">CPCC 203464</strain>
    </source>
</reference>
<feature type="domain" description="AAA" evidence="1">
    <location>
        <begin position="10"/>
        <end position="174"/>
    </location>
</feature>
<evidence type="ECO:0000313" key="3">
    <source>
        <dbReference type="Proteomes" id="UP000186218"/>
    </source>
</evidence>
<dbReference type="Pfam" id="PF13614">
    <property type="entry name" value="AAA_31"/>
    <property type="match status" value="1"/>
</dbReference>
<evidence type="ECO:0000259" key="1">
    <source>
        <dbReference type="Pfam" id="PF13614"/>
    </source>
</evidence>
<proteinExistence type="predicted"/>
<dbReference type="SUPFAM" id="SSF52540">
    <property type="entry name" value="P-loop containing nucleoside triphosphate hydrolases"/>
    <property type="match status" value="1"/>
</dbReference>
<sequence>METIPYVPRAVLVANQKGGVGKSSIVAGVASMVAGGGRRVLVVDADPQGNVSKSDFGEAGDQGKGLAQTLHYSVPLEPLRGVRPNLDLLPGGSFLSMVSSTASSAADNGIDLRLNLVSALYELWGEERYDLILIDSGPGDAPLLDALLGTAQYLVVPTKQDDASLDGVELLAQRYLRARQNGAEVQLLGMLLFDANPRATVRNREVLDQITDILHGSGVDSFQTLIRTDAAGSIDTRRHSFTPSELVAATQSRRAGILKSLRKGEKTGEPDEARLWSRDSSGLAGDYQALTNEVLTRIAERETAALGVVK</sequence>
<dbReference type="EMBL" id="FTNT01000016">
    <property type="protein sequence ID" value="SIS23348.1"/>
    <property type="molecule type" value="Genomic_DNA"/>
</dbReference>
<organism evidence="2 3">
    <name type="scientific">Williamsia sterculiae</name>
    <dbReference type="NCBI Taxonomy" id="1344003"/>
    <lineage>
        <taxon>Bacteria</taxon>
        <taxon>Bacillati</taxon>
        <taxon>Actinomycetota</taxon>
        <taxon>Actinomycetes</taxon>
        <taxon>Mycobacteriales</taxon>
        <taxon>Nocardiaceae</taxon>
        <taxon>Williamsia</taxon>
    </lineage>
</organism>
<name>A0A1N7HF51_9NOCA</name>
<protein>
    <submittedName>
        <fullName evidence="2">Cellulose biosynthesis protein BcsQ</fullName>
    </submittedName>
</protein>
<dbReference type="PANTHER" id="PTHR13696">
    <property type="entry name" value="P-LOOP CONTAINING NUCLEOSIDE TRIPHOSPHATE HYDROLASE"/>
    <property type="match status" value="1"/>
</dbReference>
<dbReference type="RefSeq" id="WP_076482885.1">
    <property type="nucleotide sequence ID" value="NZ_FTNT01000016.1"/>
</dbReference>
<dbReference type="InterPro" id="IPR050678">
    <property type="entry name" value="DNA_Partitioning_ATPase"/>
</dbReference>
<accession>A0A1N7HF51</accession>
<dbReference type="CDD" id="cd02042">
    <property type="entry name" value="ParAB_family"/>
    <property type="match status" value="1"/>
</dbReference>
<dbReference type="STRING" id="1344003.SAMN05445060_4102"/>
<evidence type="ECO:0000313" key="2">
    <source>
        <dbReference type="EMBL" id="SIS23348.1"/>
    </source>
</evidence>
<gene>
    <name evidence="2" type="ORF">SAMN05445060_4102</name>
</gene>
<dbReference type="InterPro" id="IPR027417">
    <property type="entry name" value="P-loop_NTPase"/>
</dbReference>
<dbReference type="InterPro" id="IPR025669">
    <property type="entry name" value="AAA_dom"/>
</dbReference>